<proteinExistence type="predicted"/>
<reference evidence="1" key="1">
    <citation type="submission" date="2023-10" db="EMBL/GenBank/DDBJ databases">
        <authorList>
            <person name="Rodriguez Cubillos JULIANA M."/>
            <person name="De Vega J."/>
        </authorList>
    </citation>
    <scope>NUCLEOTIDE SEQUENCE</scope>
</reference>
<dbReference type="Proteomes" id="UP001177021">
    <property type="component" value="Unassembled WGS sequence"/>
</dbReference>
<sequence>MGRPKKDCWSHVTKVKNGSTDNWICNYCKDEFSGGASRINAHLTGNGGGIRKCSKYLANEGVNNNMASTSSNPPQPVINTIHDVTHDQVDEGALELIATHFSNLANHQNNLGMTNFSEGVNGSGCESEIPLKQLFLDLDFEENDIANQLQCLESRGKKRKSEVDVWLKGLQDIKKSTVRCMNNLNDTHRVSELIQKMKRHKEEKPLTLSTEYVGGELDENIKKVLKLLDDEKGKKTFKDVFWVTVSDNTSISKLQHDIAKRIGVKLDEDDERIRAYSLSSALETKEKSVLILDDVWKYIDLQKVGIHPKVNGIKVIVTSRLKHVCHQMDCQPYVMIHMSPLSCYNEGEYDYVDEDEYDVDEDEVDDEDLKLFKLKLGHDGTPKTLPHKIEKTARCIVERFHGLPLGISVMARTMKGIDDIQQWKHALNKLEKFEMGPEVEEEVFKVLKLSYDNLMEKDLQNSFLYCALLLSDSDKDKDNLIMRLVDFGQMNKNMYLEEIFDEWNAILKKLQSHSLISIYENKWIFKHHLVRSMACYIMKESQRNVIVELNERLTKISLSDGWATDLELVNIQWRSIEEISEGLSPNCPKLSTLIINKESINHVPESFFKYMNSLSILDLSYNYKLESLPNSITNLRSLVSLILKGCRALKHVPPLGELQALSRLWRAPSASDHGFTSRGDEARKRTKNDEELNSLELERKFLDRYFPIHKFLERRAEISNFEQADGETLYDAWERFKVCLKRCPNHGFDGHNQMQMFTQGLRAQTRMILDASAGGSLKNRDETEARELVESMAQNEYRATNDRGAKKKGGVLELDTQTALLAQQKLMTSQMEAMMKLLSNPQVQSSPIGKIDNVRCDFCLQDHPNGGCFPEGSEEARYLANFRKPYNNNNNGSGWGNVEALEQMPSYAKFLKELLTKKRKPLDDEMVSMTEECSALIQRKLPQKKKDPGIFTIPCSIGTLTIEKALCDLGASINLMPLSMMKKIPGAVAKPTKMSLSLADRSVVHPEGILHDVLVKVAGFVFPADFVVLDIEETREWEPLLLGRPFLATSRALIDVEMGELMLRTDDQQVTFNVFDKMECDDGDPQCFKIQMLTRLTGKGKKKSDANPPQEPPKKPRTKMSASKGQSSRSAQASPPRRSNVTRPQVHPHFISEVHEKRYSQIRTFTINQEKGFGEDLLKGIAELGNEIRSRGWERFNKLMIKDDMNPGNQMWAREFFANAYLPDQPMFPEYVSVVRGVKVSYSLETINNLLGCAAGGVCELLRDRERIDKSGIEVREELKNIVCRPGAMWLAHSAASLPRRLSLTSFNPVHRAWGEFWLKNVRVVGNNSEIQLDNAHAVRLLVEGKFINLGYWLQKDLHEIANHPNPTFTLGHCNLIAALCRANNVPMNVQEGDLHPVRPLSLSYFIKKFERGPIVPRGEGNAAREEALREEEEINRFEEGNHPDQQGDPAYESQEIPAHAPPRYSHDMNQLASMLHQMEISQYSGLPNLYFDTASSMYTEAMTYRSTFPPPTFGTLYPIDTDWEAHQARELNSFQARQAYNSGLRTSELAEIERRRRVEQDEAAAMEREMLDVDGLNLNLNSPFTNYFTGQPDDAEAPQGLEKLNNLKWLDLSKNERLDLELGSFSSYLTKLQYLDLRNTRAVIKVEDVQRMKILECFGGTIDCKHCNQFMQNNLDMSFGLIKTYHLILGNVFGKSEWEWWDSFTNLTPGYENRCIEFQDCDSFTHILPKNHTLLRIYKNNHWVWLCDVLSYSTSSSVRRIEIIYCHKLETLFCLSESCSFCTKIHKLEILKLRGLERLTVICKDVVDVGQSLSPVGIFSCLKEINISFCNLIEKLLTPQLVQLLQNLEKIKVSNCNSMKEIFAVSNNGDNDNSIITLPKLTRLELEYLPELKIVCKGIILCRSLPELKIVCKGIIHFGSSP</sequence>
<protein>
    <submittedName>
        <fullName evidence="1">Uncharacterized protein</fullName>
    </submittedName>
</protein>
<evidence type="ECO:0000313" key="1">
    <source>
        <dbReference type="EMBL" id="CAJ2669275.1"/>
    </source>
</evidence>
<gene>
    <name evidence="1" type="ORF">MILVUS5_LOCUS33514</name>
</gene>
<name>A0ACB0LKW0_TRIPR</name>
<comment type="caution">
    <text evidence="1">The sequence shown here is derived from an EMBL/GenBank/DDBJ whole genome shotgun (WGS) entry which is preliminary data.</text>
</comment>
<organism evidence="1 2">
    <name type="scientific">Trifolium pratense</name>
    <name type="common">Red clover</name>
    <dbReference type="NCBI Taxonomy" id="57577"/>
    <lineage>
        <taxon>Eukaryota</taxon>
        <taxon>Viridiplantae</taxon>
        <taxon>Streptophyta</taxon>
        <taxon>Embryophyta</taxon>
        <taxon>Tracheophyta</taxon>
        <taxon>Spermatophyta</taxon>
        <taxon>Magnoliopsida</taxon>
        <taxon>eudicotyledons</taxon>
        <taxon>Gunneridae</taxon>
        <taxon>Pentapetalae</taxon>
        <taxon>rosids</taxon>
        <taxon>fabids</taxon>
        <taxon>Fabales</taxon>
        <taxon>Fabaceae</taxon>
        <taxon>Papilionoideae</taxon>
        <taxon>50 kb inversion clade</taxon>
        <taxon>NPAAA clade</taxon>
        <taxon>Hologalegina</taxon>
        <taxon>IRL clade</taxon>
        <taxon>Trifolieae</taxon>
        <taxon>Trifolium</taxon>
    </lineage>
</organism>
<keyword evidence="2" id="KW-1185">Reference proteome</keyword>
<dbReference type="EMBL" id="CASHSV030000615">
    <property type="protein sequence ID" value="CAJ2669275.1"/>
    <property type="molecule type" value="Genomic_DNA"/>
</dbReference>
<accession>A0ACB0LKW0</accession>
<evidence type="ECO:0000313" key="2">
    <source>
        <dbReference type="Proteomes" id="UP001177021"/>
    </source>
</evidence>